<dbReference type="Proteomes" id="UP000606172">
    <property type="component" value="Unassembled WGS sequence"/>
</dbReference>
<gene>
    <name evidence="3" type="ORF">Ssi02_10440</name>
</gene>
<dbReference type="PANTHER" id="PTHR20992:SF9">
    <property type="entry name" value="AT15442P-RELATED"/>
    <property type="match status" value="1"/>
</dbReference>
<feature type="transmembrane region" description="Helical" evidence="2">
    <location>
        <begin position="219"/>
        <end position="236"/>
    </location>
</feature>
<feature type="transmembrane region" description="Helical" evidence="2">
    <location>
        <begin position="116"/>
        <end position="135"/>
    </location>
</feature>
<evidence type="ECO:0000313" key="4">
    <source>
        <dbReference type="Proteomes" id="UP000606172"/>
    </source>
</evidence>
<comment type="caution">
    <text evidence="3">The sequence shown here is derived from an EMBL/GenBank/DDBJ whole genome shotgun (WGS) entry which is preliminary data.</text>
</comment>
<feature type="transmembrane region" description="Helical" evidence="2">
    <location>
        <begin position="243"/>
        <end position="266"/>
    </location>
</feature>
<reference evidence="3" key="1">
    <citation type="submission" date="2021-01" db="EMBL/GenBank/DDBJ databases">
        <title>Whole genome shotgun sequence of Sinosporangium siamense NBRC 109515.</title>
        <authorList>
            <person name="Komaki H."/>
            <person name="Tamura T."/>
        </authorList>
    </citation>
    <scope>NUCLEOTIDE SEQUENCE</scope>
    <source>
        <strain evidence="3">NBRC 109515</strain>
    </source>
</reference>
<dbReference type="InterPro" id="IPR005240">
    <property type="entry name" value="DUF389"/>
</dbReference>
<keyword evidence="4" id="KW-1185">Reference proteome</keyword>
<feature type="transmembrane region" description="Helical" evidence="2">
    <location>
        <begin position="272"/>
        <end position="296"/>
    </location>
</feature>
<evidence type="ECO:0008006" key="5">
    <source>
        <dbReference type="Google" id="ProtNLM"/>
    </source>
</evidence>
<organism evidence="3 4">
    <name type="scientific">Sinosporangium siamense</name>
    <dbReference type="NCBI Taxonomy" id="1367973"/>
    <lineage>
        <taxon>Bacteria</taxon>
        <taxon>Bacillati</taxon>
        <taxon>Actinomycetota</taxon>
        <taxon>Actinomycetes</taxon>
        <taxon>Streptosporangiales</taxon>
        <taxon>Streptosporangiaceae</taxon>
        <taxon>Sinosporangium</taxon>
    </lineage>
</organism>
<name>A0A919V4S6_9ACTN</name>
<sequence>MLHLRLISPQDRTDRVLGKLGDTAGVTNVVMLRAAAHTPPGDVIMCDVAREAANEVLDELRLLGLEDDGSIAVERVDLSLSAVAERAQDEAPGEGDDAVVWEDLAGKVANDCKMTWAYLVFLVIATQLAGIGVLLNSPILIVGAMVLGPEFGAIAAICFGLLFRRGTLVMRASVSLVMGFAVAIAITLACALVSRWLGWIEPGMLTDNAEVQFIVKPDRWSFIVALLAGIAGVLSITAGKSSALVGVFISVTTVPAAGYAAVTMALGKWDEVAGSAAQLGVNITGMIIAGTVTLFVQRLFWTRYRLPLPGLPAPAPAKAAESSAASGGSPETPPNAPRG</sequence>
<feature type="transmembrane region" description="Helical" evidence="2">
    <location>
        <begin position="141"/>
        <end position="163"/>
    </location>
</feature>
<keyword evidence="2" id="KW-0472">Membrane</keyword>
<protein>
    <recommendedName>
        <fullName evidence="5">DUF389 domain-containing protein</fullName>
    </recommendedName>
</protein>
<dbReference type="AlphaFoldDB" id="A0A919V4S6"/>
<accession>A0A919V4S6</accession>
<dbReference type="Pfam" id="PF04087">
    <property type="entry name" value="DUF389"/>
    <property type="match status" value="1"/>
</dbReference>
<dbReference type="PANTHER" id="PTHR20992">
    <property type="entry name" value="AT15442P-RELATED"/>
    <property type="match status" value="1"/>
</dbReference>
<feature type="region of interest" description="Disordered" evidence="1">
    <location>
        <begin position="314"/>
        <end position="339"/>
    </location>
</feature>
<keyword evidence="2" id="KW-0812">Transmembrane</keyword>
<keyword evidence="2" id="KW-1133">Transmembrane helix</keyword>
<feature type="compositionally biased region" description="Low complexity" evidence="1">
    <location>
        <begin position="316"/>
        <end position="330"/>
    </location>
</feature>
<dbReference type="EMBL" id="BOOW01000007">
    <property type="protein sequence ID" value="GII90813.1"/>
    <property type="molecule type" value="Genomic_DNA"/>
</dbReference>
<proteinExistence type="predicted"/>
<evidence type="ECO:0000256" key="2">
    <source>
        <dbReference type="SAM" id="Phobius"/>
    </source>
</evidence>
<evidence type="ECO:0000313" key="3">
    <source>
        <dbReference type="EMBL" id="GII90813.1"/>
    </source>
</evidence>
<evidence type="ECO:0000256" key="1">
    <source>
        <dbReference type="SAM" id="MobiDB-lite"/>
    </source>
</evidence>
<dbReference type="RefSeq" id="WP_204021574.1">
    <property type="nucleotide sequence ID" value="NZ_BOOW01000007.1"/>
</dbReference>
<feature type="transmembrane region" description="Helical" evidence="2">
    <location>
        <begin position="175"/>
        <end position="199"/>
    </location>
</feature>